<evidence type="ECO:0000259" key="1">
    <source>
        <dbReference type="Pfam" id="PF26215"/>
    </source>
</evidence>
<sequence>MQHPDYDSSTQEQFGNNHDDFQLQQKFVDILILVNGFGLYLNKMNSNEAVKTSVYHKEAAEPYVVPFGSDHPDHVFRNTIDTAIMRAVCYSTTLHRFEEEIRQMTRMFLYNGQVSGIHSRFSFFVCDL</sequence>
<evidence type="ECO:0000313" key="2">
    <source>
        <dbReference type="EMBL" id="CAF1337151.1"/>
    </source>
</evidence>
<comment type="caution">
    <text evidence="2">The sequence shown here is derived from an EMBL/GenBank/DDBJ whole genome shotgun (WGS) entry which is preliminary data.</text>
</comment>
<proteinExistence type="predicted"/>
<organism evidence="2 3">
    <name type="scientific">Rotaria magnacalcarata</name>
    <dbReference type="NCBI Taxonomy" id="392030"/>
    <lineage>
        <taxon>Eukaryota</taxon>
        <taxon>Metazoa</taxon>
        <taxon>Spiralia</taxon>
        <taxon>Gnathifera</taxon>
        <taxon>Rotifera</taxon>
        <taxon>Eurotatoria</taxon>
        <taxon>Bdelloidea</taxon>
        <taxon>Philodinida</taxon>
        <taxon>Philodinidae</taxon>
        <taxon>Rotaria</taxon>
    </lineage>
</organism>
<reference evidence="2" key="1">
    <citation type="submission" date="2021-02" db="EMBL/GenBank/DDBJ databases">
        <authorList>
            <person name="Nowell W R."/>
        </authorList>
    </citation>
    <scope>NUCLEOTIDE SEQUENCE</scope>
</reference>
<dbReference type="Pfam" id="PF26215">
    <property type="entry name" value="HTH_animal"/>
    <property type="match status" value="1"/>
</dbReference>
<accession>A0A815GDI6</accession>
<name>A0A815GDI6_9BILA</name>
<dbReference type="AlphaFoldDB" id="A0A815GDI6"/>
<feature type="domain" description="Helix-turn-helix" evidence="1">
    <location>
        <begin position="63"/>
        <end position="112"/>
    </location>
</feature>
<gene>
    <name evidence="2" type="ORF">CJN711_LOCUS18738</name>
</gene>
<dbReference type="InterPro" id="IPR058912">
    <property type="entry name" value="HTH_animal"/>
</dbReference>
<dbReference type="Proteomes" id="UP000663855">
    <property type="component" value="Unassembled WGS sequence"/>
</dbReference>
<evidence type="ECO:0000313" key="3">
    <source>
        <dbReference type="Proteomes" id="UP000663855"/>
    </source>
</evidence>
<dbReference type="EMBL" id="CAJNOV010008748">
    <property type="protein sequence ID" value="CAF1337151.1"/>
    <property type="molecule type" value="Genomic_DNA"/>
</dbReference>
<protein>
    <recommendedName>
        <fullName evidence="1">Helix-turn-helix domain-containing protein</fullName>
    </recommendedName>
</protein>